<keyword evidence="1" id="KW-0812">Transmembrane</keyword>
<feature type="transmembrane region" description="Helical" evidence="1">
    <location>
        <begin position="399"/>
        <end position="422"/>
    </location>
</feature>
<dbReference type="EnsemblProtists" id="Phyra94310">
    <property type="protein sequence ID" value="Phyra94310"/>
    <property type="gene ID" value="Phyra94310"/>
</dbReference>
<dbReference type="AlphaFoldDB" id="H3HBM6"/>
<dbReference type="InParanoid" id="H3HBM6"/>
<dbReference type="OMA" id="WFPFAAN"/>
<reference evidence="2" key="2">
    <citation type="submission" date="2015-06" db="UniProtKB">
        <authorList>
            <consortium name="EnsemblProtists"/>
        </authorList>
    </citation>
    <scope>IDENTIFICATION</scope>
    <source>
        <strain evidence="2">Pr102</strain>
    </source>
</reference>
<dbReference type="eggNOG" id="ENOG502SNUU">
    <property type="taxonomic scope" value="Eukaryota"/>
</dbReference>
<dbReference type="Proteomes" id="UP000005238">
    <property type="component" value="Unassembled WGS sequence"/>
</dbReference>
<feature type="transmembrane region" description="Helical" evidence="1">
    <location>
        <begin position="85"/>
        <end position="106"/>
    </location>
</feature>
<feature type="transmembrane region" description="Helical" evidence="1">
    <location>
        <begin position="210"/>
        <end position="228"/>
    </location>
</feature>
<feature type="transmembrane region" description="Helical" evidence="1">
    <location>
        <begin position="615"/>
        <end position="632"/>
    </location>
</feature>
<sequence length="639" mass="73150">MIRPFVDTEPPAPPTSLTYEAVLCSELPAFDPAPTLRSVLLSPPHLRRFNVFLRKTGWLTMPIYGCALVLRVLVCSVPAPMGRELAPWAAVLHLPPCIVFAAGIRVEFVKLILSTFDFWFPFAANTLFMIFFCVVLQDLRVLLVIAVWVAFGCSFLQETYFRDSRNIAASALLEAFLLVLVMGSISLNIMDDLHHADLIVADGHSLSTKEVLVNVIGTMATLMVRTMYRRVRLIKRQKKMKGTAVQSLGYRCFIALSPTGPGTSPRNSVVPHPLGPLLFFTSKKGLSRKKTDTSSAARVNSRHVSSLVLPPLQIHVVKDSRRYDPRDTLWRQIGSLEPFKSWQIIAFQLLAAHLCLTDIFSWQWAATCGIASSYLLAQWALTIDSLTPTMRHRLHVKSWMPTCCIVLFIVIQLLVLLDFMIWDYAKIHDRVFWDLDFLGHRAQFRVVSFLWSRVVTIFVWYGRLYYILVTRTHENTLIILRGNVEFDYQTWRLHAKQIPGIVVTLGHMRTEYVKVIVPTFDFCFLQIANTLWAITMSFVLRDLRITVVVVCWVNFTCWLLQETYLRNSNLVVGVALWEWLFFVMLLLLLSLDLVDEVEHYSLFTTRDRTISTKDVLANVIGTMAMLSLRNLCRRSQQIQ</sequence>
<proteinExistence type="predicted"/>
<keyword evidence="1" id="KW-1133">Transmembrane helix</keyword>
<feature type="transmembrane region" description="Helical" evidence="1">
    <location>
        <begin position="57"/>
        <end position="79"/>
    </location>
</feature>
<reference evidence="3" key="1">
    <citation type="journal article" date="2006" name="Science">
        <title>Phytophthora genome sequences uncover evolutionary origins and mechanisms of pathogenesis.</title>
        <authorList>
            <person name="Tyler B.M."/>
            <person name="Tripathy S."/>
            <person name="Zhang X."/>
            <person name="Dehal P."/>
            <person name="Jiang R.H."/>
            <person name="Aerts A."/>
            <person name="Arredondo F.D."/>
            <person name="Baxter L."/>
            <person name="Bensasson D."/>
            <person name="Beynon J.L."/>
            <person name="Chapman J."/>
            <person name="Damasceno C.M."/>
            <person name="Dorrance A.E."/>
            <person name="Dou D."/>
            <person name="Dickerman A.W."/>
            <person name="Dubchak I.L."/>
            <person name="Garbelotto M."/>
            <person name="Gijzen M."/>
            <person name="Gordon S.G."/>
            <person name="Govers F."/>
            <person name="Grunwald N.J."/>
            <person name="Huang W."/>
            <person name="Ivors K.L."/>
            <person name="Jones R.W."/>
            <person name="Kamoun S."/>
            <person name="Krampis K."/>
            <person name="Lamour K.H."/>
            <person name="Lee M.K."/>
            <person name="McDonald W.H."/>
            <person name="Medina M."/>
            <person name="Meijer H.J."/>
            <person name="Nordberg E.K."/>
            <person name="Maclean D.J."/>
            <person name="Ospina-Giraldo M.D."/>
            <person name="Morris P.F."/>
            <person name="Phuntumart V."/>
            <person name="Putnam N.H."/>
            <person name="Rash S."/>
            <person name="Rose J.K."/>
            <person name="Sakihama Y."/>
            <person name="Salamov A.A."/>
            <person name="Savidor A."/>
            <person name="Scheuring C.F."/>
            <person name="Smith B.M."/>
            <person name="Sobral B.W."/>
            <person name="Terry A."/>
            <person name="Torto-Alalibo T.A."/>
            <person name="Win J."/>
            <person name="Xu Z."/>
            <person name="Zhang H."/>
            <person name="Grigoriev I.V."/>
            <person name="Rokhsar D.S."/>
            <person name="Boore J.L."/>
        </authorList>
    </citation>
    <scope>NUCLEOTIDE SEQUENCE [LARGE SCALE GENOMIC DNA]</scope>
    <source>
        <strain evidence="3">Pr102</strain>
    </source>
</reference>
<evidence type="ECO:0000313" key="3">
    <source>
        <dbReference type="Proteomes" id="UP000005238"/>
    </source>
</evidence>
<accession>H3HBM6</accession>
<keyword evidence="1" id="KW-0472">Membrane</keyword>
<name>H3HBM6_PHYRM</name>
<protein>
    <submittedName>
        <fullName evidence="2">Uncharacterized protein</fullName>
    </submittedName>
</protein>
<dbReference type="HOGENOM" id="CLU_024360_1_0_1"/>
<organism evidence="2 3">
    <name type="scientific">Phytophthora ramorum</name>
    <name type="common">Sudden oak death agent</name>
    <dbReference type="NCBI Taxonomy" id="164328"/>
    <lineage>
        <taxon>Eukaryota</taxon>
        <taxon>Sar</taxon>
        <taxon>Stramenopiles</taxon>
        <taxon>Oomycota</taxon>
        <taxon>Peronosporomycetes</taxon>
        <taxon>Peronosporales</taxon>
        <taxon>Peronosporaceae</taxon>
        <taxon>Phytophthora</taxon>
    </lineage>
</organism>
<dbReference type="VEuPathDB" id="FungiDB:KRP23_9286"/>
<feature type="transmembrane region" description="Helical" evidence="1">
    <location>
        <begin position="118"/>
        <end position="137"/>
    </location>
</feature>
<feature type="transmembrane region" description="Helical" evidence="1">
    <location>
        <begin position="515"/>
        <end position="537"/>
    </location>
</feature>
<feature type="transmembrane region" description="Helical" evidence="1">
    <location>
        <begin position="168"/>
        <end position="190"/>
    </location>
</feature>
<dbReference type="EMBL" id="DS566012">
    <property type="status" value="NOT_ANNOTATED_CDS"/>
    <property type="molecule type" value="Genomic_DNA"/>
</dbReference>
<evidence type="ECO:0000313" key="2">
    <source>
        <dbReference type="EnsemblProtists" id="Phyra94310"/>
    </source>
</evidence>
<feature type="transmembrane region" description="Helical" evidence="1">
    <location>
        <begin position="442"/>
        <end position="461"/>
    </location>
</feature>
<feature type="transmembrane region" description="Helical" evidence="1">
    <location>
        <begin position="572"/>
        <end position="591"/>
    </location>
</feature>
<dbReference type="VEuPathDB" id="FungiDB:KRP22_1821"/>
<feature type="transmembrane region" description="Helical" evidence="1">
    <location>
        <begin position="143"/>
        <end position="161"/>
    </location>
</feature>
<keyword evidence="3" id="KW-1185">Reference proteome</keyword>
<evidence type="ECO:0000256" key="1">
    <source>
        <dbReference type="SAM" id="Phobius"/>
    </source>
</evidence>
<feature type="transmembrane region" description="Helical" evidence="1">
    <location>
        <begin position="543"/>
        <end position="560"/>
    </location>
</feature>